<evidence type="ECO:0000256" key="2">
    <source>
        <dbReference type="ARBA" id="ARBA00022759"/>
    </source>
</evidence>
<name>A0AAU7XBI3_9HYPH</name>
<reference evidence="7" key="1">
    <citation type="submission" date="2024-06" db="EMBL/GenBank/DDBJ databases">
        <title>Methylostella associata gen. nov., sp. nov., a novel Ancalomicrobiaceae-affiliated facultatively methylotrophic bacteria that feed on methanotrophs of the genus Methylococcus.</title>
        <authorList>
            <person name="Saltykova V."/>
            <person name="Danilova O.V."/>
            <person name="Oshkin I.Y."/>
            <person name="Belova S.E."/>
            <person name="Pimenov N.V."/>
            <person name="Dedysh S.N."/>
        </authorList>
    </citation>
    <scope>NUCLEOTIDE SEQUENCE</scope>
    <source>
        <strain evidence="7">S20</strain>
    </source>
</reference>
<dbReference type="CDD" id="cd00221">
    <property type="entry name" value="Vsr"/>
    <property type="match status" value="1"/>
</dbReference>
<dbReference type="GO" id="GO:0016787">
    <property type="term" value="F:hydrolase activity"/>
    <property type="evidence" value="ECO:0007669"/>
    <property type="project" value="UniProtKB-KW"/>
</dbReference>
<dbReference type="InterPro" id="IPR004603">
    <property type="entry name" value="DNA_mismatch_endonuc_vsr"/>
</dbReference>
<organism evidence="7">
    <name type="scientific">Methyloraptor flagellatus</name>
    <dbReference type="NCBI Taxonomy" id="3162530"/>
    <lineage>
        <taxon>Bacteria</taxon>
        <taxon>Pseudomonadati</taxon>
        <taxon>Pseudomonadota</taxon>
        <taxon>Alphaproteobacteria</taxon>
        <taxon>Hyphomicrobiales</taxon>
        <taxon>Ancalomicrobiaceae</taxon>
        <taxon>Methyloraptor</taxon>
    </lineage>
</organism>
<dbReference type="NCBIfam" id="TIGR00632">
    <property type="entry name" value="vsr"/>
    <property type="match status" value="1"/>
</dbReference>
<proteinExistence type="inferred from homology"/>
<keyword evidence="4 6" id="KW-0378">Hydrolase</keyword>
<dbReference type="AlphaFoldDB" id="A0AAU7XBI3"/>
<comment type="similarity">
    <text evidence="6">Belongs to the vsr family.</text>
</comment>
<dbReference type="KEGG" id="mflg:ABS361_02085"/>
<dbReference type="GO" id="GO:0006298">
    <property type="term" value="P:mismatch repair"/>
    <property type="evidence" value="ECO:0007669"/>
    <property type="project" value="UniProtKB-UniRule"/>
</dbReference>
<keyword evidence="2 6" id="KW-0255">Endonuclease</keyword>
<evidence type="ECO:0000256" key="1">
    <source>
        <dbReference type="ARBA" id="ARBA00022722"/>
    </source>
</evidence>
<comment type="function">
    <text evidence="6">May nick specific sequences that contain T:G mispairs resulting from m5C-deamination.</text>
</comment>
<sequence length="139" mass="15902">MKAPKPDDPRRSALMARVRQRGTAPELAVAAILRSLGLAYRLNVRSLPGSPDFANKHRRWAIFVMGCYWHHHTACRSATVPKTNEAFWRGKFAANRLRDARAVRSLRAAGYRVLLVWECEVDAPDDLRRRLQRSLNRVA</sequence>
<dbReference type="SUPFAM" id="SSF52980">
    <property type="entry name" value="Restriction endonuclease-like"/>
    <property type="match status" value="1"/>
</dbReference>
<dbReference type="GO" id="GO:0004519">
    <property type="term" value="F:endonuclease activity"/>
    <property type="evidence" value="ECO:0007669"/>
    <property type="project" value="UniProtKB-KW"/>
</dbReference>
<evidence type="ECO:0000256" key="3">
    <source>
        <dbReference type="ARBA" id="ARBA00022763"/>
    </source>
</evidence>
<gene>
    <name evidence="7" type="ORF">ABS361_02085</name>
</gene>
<dbReference type="EMBL" id="CP158568">
    <property type="protein sequence ID" value="XBY45108.1"/>
    <property type="molecule type" value="Genomic_DNA"/>
</dbReference>
<keyword evidence="5 6" id="KW-0234">DNA repair</keyword>
<dbReference type="PIRSF" id="PIRSF018267">
    <property type="entry name" value="VSR_endonuc"/>
    <property type="match status" value="1"/>
</dbReference>
<dbReference type="InterPro" id="IPR011335">
    <property type="entry name" value="Restrct_endonuc-II-like"/>
</dbReference>
<evidence type="ECO:0000256" key="6">
    <source>
        <dbReference type="PIRNR" id="PIRNR018267"/>
    </source>
</evidence>
<keyword evidence="3 6" id="KW-0227">DNA damage</keyword>
<dbReference type="Gene3D" id="3.40.960.10">
    <property type="entry name" value="VSR Endonuclease"/>
    <property type="match status" value="1"/>
</dbReference>
<evidence type="ECO:0000256" key="5">
    <source>
        <dbReference type="ARBA" id="ARBA00023204"/>
    </source>
</evidence>
<dbReference type="REBASE" id="839641">
    <property type="entry name" value="V.AbaS20ORF2080P"/>
</dbReference>
<protein>
    <recommendedName>
        <fullName evidence="6">Very short patch repair endonuclease</fullName>
        <ecNumber evidence="6">3.1.-.-</ecNumber>
    </recommendedName>
</protein>
<dbReference type="Pfam" id="PF03852">
    <property type="entry name" value="Vsr"/>
    <property type="match status" value="1"/>
</dbReference>
<evidence type="ECO:0000313" key="7">
    <source>
        <dbReference type="EMBL" id="XBY45108.1"/>
    </source>
</evidence>
<keyword evidence="1 6" id="KW-0540">Nuclease</keyword>
<dbReference type="EC" id="3.1.-.-" evidence="6"/>
<evidence type="ECO:0000256" key="4">
    <source>
        <dbReference type="ARBA" id="ARBA00022801"/>
    </source>
</evidence>
<accession>A0AAU7XBI3</accession>